<dbReference type="PANTHER" id="PTHR45138:SF9">
    <property type="entry name" value="DIGUANYLATE CYCLASE DGCM-RELATED"/>
    <property type="match status" value="1"/>
</dbReference>
<dbReference type="InterPro" id="IPR043128">
    <property type="entry name" value="Rev_trsase/Diguanyl_cyclase"/>
</dbReference>
<sequence>MNKFPQNEQLQHYVERSQDIFGWFSPDDILLYANVVLRNIYGLSQRDNRRLTFSDLIRNCYEKQRGFLIETDDLDAWLAYANEKRRSVPHRRFQLDTTEGRWYMVSETCDTAGYIFLHGVEITDLVDKTNDLSNEQRRLRRLANTDELTQVSNRRAFVEHVSAHFDMPHTDPACMILLDIDNFKLVNDEQGHLSGDQALINLAEQVSHQIRPGDMVARIGGDEFAVFLHNARSKAATEVASRLRKRLQKAPGITCSFGIACSKDKVACFESLYKSADDALLTAKRKGKDSIVISDND</sequence>
<dbReference type="NCBIfam" id="TIGR00254">
    <property type="entry name" value="GGDEF"/>
    <property type="match status" value="1"/>
</dbReference>
<dbReference type="RefSeq" id="WP_126802789.1">
    <property type="nucleotide sequence ID" value="NZ_PIPL01000001.1"/>
</dbReference>
<organism evidence="5 6">
    <name type="scientific">Aliidiomarina minuta</name>
    <dbReference type="NCBI Taxonomy" id="880057"/>
    <lineage>
        <taxon>Bacteria</taxon>
        <taxon>Pseudomonadati</taxon>
        <taxon>Pseudomonadota</taxon>
        <taxon>Gammaproteobacteria</taxon>
        <taxon>Alteromonadales</taxon>
        <taxon>Idiomarinaceae</taxon>
        <taxon>Aliidiomarina</taxon>
    </lineage>
</organism>
<dbReference type="GO" id="GO:1902201">
    <property type="term" value="P:negative regulation of bacterial-type flagellum-dependent cell motility"/>
    <property type="evidence" value="ECO:0007669"/>
    <property type="project" value="TreeGrafter"/>
</dbReference>
<dbReference type="InterPro" id="IPR050469">
    <property type="entry name" value="Diguanylate_Cyclase"/>
</dbReference>
<dbReference type="Gene3D" id="3.30.70.270">
    <property type="match status" value="1"/>
</dbReference>
<evidence type="ECO:0000256" key="1">
    <source>
        <dbReference type="ARBA" id="ARBA00001946"/>
    </source>
</evidence>
<dbReference type="SMART" id="SM00267">
    <property type="entry name" value="GGDEF"/>
    <property type="match status" value="1"/>
</dbReference>
<comment type="caution">
    <text evidence="5">The sequence shown here is derived from an EMBL/GenBank/DDBJ whole genome shotgun (WGS) entry which is preliminary data.</text>
</comment>
<dbReference type="FunFam" id="3.30.70.270:FF:000001">
    <property type="entry name" value="Diguanylate cyclase domain protein"/>
    <property type="match status" value="1"/>
</dbReference>
<evidence type="ECO:0000313" key="6">
    <source>
        <dbReference type="Proteomes" id="UP000288293"/>
    </source>
</evidence>
<dbReference type="CDD" id="cd01949">
    <property type="entry name" value="GGDEF"/>
    <property type="match status" value="1"/>
</dbReference>
<proteinExistence type="predicted"/>
<dbReference type="Proteomes" id="UP000288293">
    <property type="component" value="Unassembled WGS sequence"/>
</dbReference>
<dbReference type="EMBL" id="PIPL01000001">
    <property type="protein sequence ID" value="RUO25971.1"/>
    <property type="molecule type" value="Genomic_DNA"/>
</dbReference>
<dbReference type="GO" id="GO:0005886">
    <property type="term" value="C:plasma membrane"/>
    <property type="evidence" value="ECO:0007669"/>
    <property type="project" value="TreeGrafter"/>
</dbReference>
<dbReference type="EC" id="2.7.7.65" evidence="2"/>
<comment type="catalytic activity">
    <reaction evidence="3">
        <text>2 GTP = 3',3'-c-di-GMP + 2 diphosphate</text>
        <dbReference type="Rhea" id="RHEA:24898"/>
        <dbReference type="ChEBI" id="CHEBI:33019"/>
        <dbReference type="ChEBI" id="CHEBI:37565"/>
        <dbReference type="ChEBI" id="CHEBI:58805"/>
        <dbReference type="EC" id="2.7.7.65"/>
    </reaction>
</comment>
<comment type="cofactor">
    <cofactor evidence="1">
        <name>Mg(2+)</name>
        <dbReference type="ChEBI" id="CHEBI:18420"/>
    </cofactor>
</comment>
<dbReference type="GO" id="GO:0052621">
    <property type="term" value="F:diguanylate cyclase activity"/>
    <property type="evidence" value="ECO:0007669"/>
    <property type="project" value="UniProtKB-EC"/>
</dbReference>
<name>A0A432W7J0_9GAMM</name>
<accession>A0A432W7J0</accession>
<protein>
    <recommendedName>
        <fullName evidence="2">diguanylate cyclase</fullName>
        <ecNumber evidence="2">2.7.7.65</ecNumber>
    </recommendedName>
</protein>
<gene>
    <name evidence="5" type="ORF">CWE09_04385</name>
</gene>
<dbReference type="PANTHER" id="PTHR45138">
    <property type="entry name" value="REGULATORY COMPONENTS OF SENSORY TRANSDUCTION SYSTEM"/>
    <property type="match status" value="1"/>
</dbReference>
<evidence type="ECO:0000259" key="4">
    <source>
        <dbReference type="PROSITE" id="PS50887"/>
    </source>
</evidence>
<evidence type="ECO:0000313" key="5">
    <source>
        <dbReference type="EMBL" id="RUO25971.1"/>
    </source>
</evidence>
<dbReference type="Pfam" id="PF00990">
    <property type="entry name" value="GGDEF"/>
    <property type="match status" value="1"/>
</dbReference>
<dbReference type="OrthoDB" id="5620448at2"/>
<dbReference type="InterPro" id="IPR000160">
    <property type="entry name" value="GGDEF_dom"/>
</dbReference>
<dbReference type="PROSITE" id="PS50887">
    <property type="entry name" value="GGDEF"/>
    <property type="match status" value="1"/>
</dbReference>
<dbReference type="SUPFAM" id="SSF55073">
    <property type="entry name" value="Nucleotide cyclase"/>
    <property type="match status" value="1"/>
</dbReference>
<evidence type="ECO:0000256" key="3">
    <source>
        <dbReference type="ARBA" id="ARBA00034247"/>
    </source>
</evidence>
<reference evidence="5 6" key="1">
    <citation type="journal article" date="2011" name="Front. Microbiol.">
        <title>Genomic signatures of strain selection and enhancement in Bacillus atrophaeus var. globigii, a historical biowarfare simulant.</title>
        <authorList>
            <person name="Gibbons H.S."/>
            <person name="Broomall S.M."/>
            <person name="McNew L.A."/>
            <person name="Daligault H."/>
            <person name="Chapman C."/>
            <person name="Bruce D."/>
            <person name="Karavis M."/>
            <person name="Krepps M."/>
            <person name="McGregor P.A."/>
            <person name="Hong C."/>
            <person name="Park K.H."/>
            <person name="Akmal A."/>
            <person name="Feldman A."/>
            <person name="Lin J.S."/>
            <person name="Chang W.E."/>
            <person name="Higgs B.W."/>
            <person name="Demirev P."/>
            <person name="Lindquist J."/>
            <person name="Liem A."/>
            <person name="Fochler E."/>
            <person name="Read T.D."/>
            <person name="Tapia R."/>
            <person name="Johnson S."/>
            <person name="Bishop-Lilly K.A."/>
            <person name="Detter C."/>
            <person name="Han C."/>
            <person name="Sozhamannan S."/>
            <person name="Rosenzweig C.N."/>
            <person name="Skowronski E.W."/>
        </authorList>
    </citation>
    <scope>NUCLEOTIDE SEQUENCE [LARGE SCALE GENOMIC DNA]</scope>
    <source>
        <strain evidence="5 6">MLST1</strain>
    </source>
</reference>
<evidence type="ECO:0000256" key="2">
    <source>
        <dbReference type="ARBA" id="ARBA00012528"/>
    </source>
</evidence>
<dbReference type="GO" id="GO:0043709">
    <property type="term" value="P:cell adhesion involved in single-species biofilm formation"/>
    <property type="evidence" value="ECO:0007669"/>
    <property type="project" value="TreeGrafter"/>
</dbReference>
<dbReference type="AlphaFoldDB" id="A0A432W7J0"/>
<dbReference type="InterPro" id="IPR029787">
    <property type="entry name" value="Nucleotide_cyclase"/>
</dbReference>
<feature type="domain" description="GGDEF" evidence="4">
    <location>
        <begin position="171"/>
        <end position="296"/>
    </location>
</feature>
<keyword evidence="6" id="KW-1185">Reference proteome</keyword>